<organism evidence="1 2">
    <name type="scientific">Hymenobacter fodinae</name>
    <dbReference type="NCBI Taxonomy" id="2510796"/>
    <lineage>
        <taxon>Bacteria</taxon>
        <taxon>Pseudomonadati</taxon>
        <taxon>Bacteroidota</taxon>
        <taxon>Cytophagia</taxon>
        <taxon>Cytophagales</taxon>
        <taxon>Hymenobacteraceae</taxon>
        <taxon>Hymenobacter</taxon>
    </lineage>
</organism>
<accession>A0A4Z0P002</accession>
<evidence type="ECO:0000313" key="2">
    <source>
        <dbReference type="Proteomes" id="UP000298337"/>
    </source>
</evidence>
<sequence>MQTFTAPDYITLTYRSDLKFLVARWQRPVTNTETREGYHLILHAAQQCDCPYWLLDGRRRTPADPETTAWGLNEFFPSLRDKLGSTVYMSQLLSPFYQQLTHTIEAFERADTDPTRTYQMRRFNDETNAVQWLQEAQQREGTTTAG</sequence>
<comment type="caution">
    <text evidence="1">The sequence shown here is derived from an EMBL/GenBank/DDBJ whole genome shotgun (WGS) entry which is preliminary data.</text>
</comment>
<keyword evidence="2" id="KW-1185">Reference proteome</keyword>
<dbReference type="EMBL" id="SRLA01000005">
    <property type="protein sequence ID" value="TGE04584.1"/>
    <property type="molecule type" value="Genomic_DNA"/>
</dbReference>
<dbReference type="AlphaFoldDB" id="A0A4Z0P002"/>
<gene>
    <name evidence="1" type="ORF">EU556_20580</name>
</gene>
<evidence type="ECO:0008006" key="3">
    <source>
        <dbReference type="Google" id="ProtNLM"/>
    </source>
</evidence>
<proteinExistence type="predicted"/>
<name>A0A4Z0P002_9BACT</name>
<dbReference type="Proteomes" id="UP000298337">
    <property type="component" value="Unassembled WGS sequence"/>
</dbReference>
<reference evidence="1 2" key="1">
    <citation type="submission" date="2019-04" db="EMBL/GenBank/DDBJ databases">
        <authorList>
            <person name="Feng G."/>
            <person name="Zhang J."/>
            <person name="Zhu H."/>
        </authorList>
    </citation>
    <scope>NUCLEOTIDE SEQUENCE [LARGE SCALE GENOMIC DNA]</scope>
    <source>
        <strain evidence="1 2">92R-1</strain>
    </source>
</reference>
<dbReference type="OrthoDB" id="884362at2"/>
<dbReference type="RefSeq" id="WP_135436028.1">
    <property type="nucleotide sequence ID" value="NZ_SRLA01000005.1"/>
</dbReference>
<evidence type="ECO:0000313" key="1">
    <source>
        <dbReference type="EMBL" id="TGE04584.1"/>
    </source>
</evidence>
<protein>
    <recommendedName>
        <fullName evidence="3">STAS/SEC14 domain-containing protein</fullName>
    </recommendedName>
</protein>